<evidence type="ECO:0000313" key="3">
    <source>
        <dbReference type="Proteomes" id="UP000188543"/>
    </source>
</evidence>
<dbReference type="EMBL" id="MUTJ01000053">
    <property type="protein sequence ID" value="ONU85062.1"/>
    <property type="molecule type" value="Genomic_DNA"/>
</dbReference>
<organism evidence="2 3">
    <name type="scientific">Burkholderia cenocepacia</name>
    <dbReference type="NCBI Taxonomy" id="95486"/>
    <lineage>
        <taxon>Bacteria</taxon>
        <taxon>Pseudomonadati</taxon>
        <taxon>Pseudomonadota</taxon>
        <taxon>Betaproteobacteria</taxon>
        <taxon>Burkholderiales</taxon>
        <taxon>Burkholderiaceae</taxon>
        <taxon>Burkholderia</taxon>
        <taxon>Burkholderia cepacia complex</taxon>
    </lineage>
</organism>
<protein>
    <recommendedName>
        <fullName evidence="4">DUF551 domain-containing protein</fullName>
    </recommendedName>
</protein>
<evidence type="ECO:0000256" key="1">
    <source>
        <dbReference type="SAM" id="MobiDB-lite"/>
    </source>
</evidence>
<feature type="region of interest" description="Disordered" evidence="1">
    <location>
        <begin position="115"/>
        <end position="157"/>
    </location>
</feature>
<reference evidence="2 3" key="1">
    <citation type="submission" date="2016-08" db="EMBL/GenBank/DDBJ databases">
        <authorList>
            <person name="Seilhamer J.J."/>
        </authorList>
    </citation>
    <scope>NUCLEOTIDE SEQUENCE [LARGE SCALE GENOMIC DNA]</scope>
    <source>
        <strain evidence="2 3">VC14762</strain>
    </source>
</reference>
<evidence type="ECO:0000313" key="2">
    <source>
        <dbReference type="EMBL" id="ONU85062.1"/>
    </source>
</evidence>
<evidence type="ECO:0008006" key="4">
    <source>
        <dbReference type="Google" id="ProtNLM"/>
    </source>
</evidence>
<name>A0A1V2W3V1_9BURK</name>
<sequence length="157" mass="17955">MLEGRLMTKQTILSREEVISLSEQFKWYEADVERFDILGFADALQKRVCDEPSAEVTGWQPIDTAPTGELVTVFWLDNEDEKHPERYDFDQIEDGCWMAWTDHYEWAHSVAPAGSRMPREQPPYTHWKPLGAPLPDPANVAAESPDWIKNALPPEGA</sequence>
<dbReference type="Proteomes" id="UP000188543">
    <property type="component" value="Unassembled WGS sequence"/>
</dbReference>
<gene>
    <name evidence="2" type="ORF">A8E72_16850</name>
</gene>
<comment type="caution">
    <text evidence="2">The sequence shown here is derived from an EMBL/GenBank/DDBJ whole genome shotgun (WGS) entry which is preliminary data.</text>
</comment>
<accession>A0A1V2W3V1</accession>
<dbReference type="AlphaFoldDB" id="A0A1V2W3V1"/>
<proteinExistence type="predicted"/>